<dbReference type="GO" id="GO:0051082">
    <property type="term" value="F:unfolded protein binding"/>
    <property type="evidence" value="ECO:0007669"/>
    <property type="project" value="TreeGrafter"/>
</dbReference>
<evidence type="ECO:0000313" key="3">
    <source>
        <dbReference type="Proteomes" id="UP000673691"/>
    </source>
</evidence>
<evidence type="ECO:0000256" key="1">
    <source>
        <dbReference type="ARBA" id="ARBA00023186"/>
    </source>
</evidence>
<keyword evidence="3" id="KW-1185">Reference proteome</keyword>
<comment type="caution">
    <text evidence="2">The sequence shown here is derived from an EMBL/GenBank/DDBJ whole genome shotgun (WGS) entry which is preliminary data.</text>
</comment>
<protein>
    <recommendedName>
        <fullName evidence="4">Prefoldin subunit 1</fullName>
    </recommendedName>
</protein>
<keyword evidence="1" id="KW-0143">Chaperone</keyword>
<dbReference type="PANTHER" id="PTHR20903">
    <property type="entry name" value="PREFOLDIN SUBUNIT 1-RELATED"/>
    <property type="match status" value="1"/>
</dbReference>
<gene>
    <name evidence="2" type="ORF">BJ554DRAFT_2713</name>
</gene>
<organism evidence="2 3">
    <name type="scientific">Olpidium bornovanus</name>
    <dbReference type="NCBI Taxonomy" id="278681"/>
    <lineage>
        <taxon>Eukaryota</taxon>
        <taxon>Fungi</taxon>
        <taxon>Fungi incertae sedis</taxon>
        <taxon>Olpidiomycota</taxon>
        <taxon>Olpidiomycotina</taxon>
        <taxon>Olpidiomycetes</taxon>
        <taxon>Olpidiales</taxon>
        <taxon>Olpidiaceae</taxon>
        <taxon>Olpidium</taxon>
    </lineage>
</organism>
<evidence type="ECO:0000313" key="2">
    <source>
        <dbReference type="EMBL" id="KAG5457314.1"/>
    </source>
</evidence>
<evidence type="ECO:0008006" key="4">
    <source>
        <dbReference type="Google" id="ProtNLM"/>
    </source>
</evidence>
<dbReference type="GO" id="GO:0005737">
    <property type="term" value="C:cytoplasm"/>
    <property type="evidence" value="ECO:0007669"/>
    <property type="project" value="TreeGrafter"/>
</dbReference>
<dbReference type="SUPFAM" id="SSF46579">
    <property type="entry name" value="Prefoldin"/>
    <property type="match status" value="2"/>
</dbReference>
<proteinExistence type="predicted"/>
<sequence length="128" mass="14387">HSRQLAAVRAKVQASERDRRLAELTVKELSALDDGVRTYKPCGKIGETDSVPRSGRGVDGLPPILGRTSFFRTRGRFIQHDKSALQKELQARAEADASEIKALAKTQEYLDRNIKDSQNSLKEILERR</sequence>
<accession>A0A8H8DG33</accession>
<dbReference type="EMBL" id="JAEFCI010010283">
    <property type="protein sequence ID" value="KAG5457314.1"/>
    <property type="molecule type" value="Genomic_DNA"/>
</dbReference>
<dbReference type="AlphaFoldDB" id="A0A8H8DG33"/>
<feature type="non-terminal residue" evidence="2">
    <location>
        <position position="1"/>
    </location>
</feature>
<dbReference type="Proteomes" id="UP000673691">
    <property type="component" value="Unassembled WGS sequence"/>
</dbReference>
<dbReference type="OrthoDB" id="2015447at2759"/>
<dbReference type="PANTHER" id="PTHR20903:SF0">
    <property type="entry name" value="PREFOLDIN SUBUNIT 1"/>
    <property type="match status" value="1"/>
</dbReference>
<dbReference type="GO" id="GO:0044183">
    <property type="term" value="F:protein folding chaperone"/>
    <property type="evidence" value="ECO:0007669"/>
    <property type="project" value="TreeGrafter"/>
</dbReference>
<name>A0A8H8DG33_9FUNG</name>
<reference evidence="2 3" key="1">
    <citation type="journal article" name="Sci. Rep.">
        <title>Genome-scale phylogenetic analyses confirm Olpidium as the closest living zoosporic fungus to the non-flagellated, terrestrial fungi.</title>
        <authorList>
            <person name="Chang Y."/>
            <person name="Rochon D."/>
            <person name="Sekimoto S."/>
            <person name="Wang Y."/>
            <person name="Chovatia M."/>
            <person name="Sandor L."/>
            <person name="Salamov A."/>
            <person name="Grigoriev I.V."/>
            <person name="Stajich J.E."/>
            <person name="Spatafora J.W."/>
        </authorList>
    </citation>
    <scope>NUCLEOTIDE SEQUENCE [LARGE SCALE GENOMIC DNA]</scope>
    <source>
        <strain evidence="2">S191</strain>
    </source>
</reference>